<gene>
    <name evidence="7" type="ORF">DFO77_12064</name>
</gene>
<dbReference type="InterPro" id="IPR006977">
    <property type="entry name" value="Yip1_dom"/>
</dbReference>
<name>A0A2T0XNX7_9BACT</name>
<feature type="transmembrane region" description="Helical" evidence="5">
    <location>
        <begin position="139"/>
        <end position="156"/>
    </location>
</feature>
<dbReference type="GO" id="GO:0016020">
    <property type="term" value="C:membrane"/>
    <property type="evidence" value="ECO:0007669"/>
    <property type="project" value="UniProtKB-SubCell"/>
</dbReference>
<feature type="transmembrane region" description="Helical" evidence="5">
    <location>
        <begin position="81"/>
        <end position="101"/>
    </location>
</feature>
<proteinExistence type="predicted"/>
<keyword evidence="2 5" id="KW-0812">Transmembrane</keyword>
<evidence type="ECO:0000313" key="8">
    <source>
        <dbReference type="Proteomes" id="UP000252733"/>
    </source>
</evidence>
<accession>A0A2T0XNX7</accession>
<evidence type="ECO:0000256" key="2">
    <source>
        <dbReference type="ARBA" id="ARBA00022692"/>
    </source>
</evidence>
<organism evidence="7 8">
    <name type="scientific">Marinilabilia salmonicolor</name>
    <dbReference type="NCBI Taxonomy" id="989"/>
    <lineage>
        <taxon>Bacteria</taxon>
        <taxon>Pseudomonadati</taxon>
        <taxon>Bacteroidota</taxon>
        <taxon>Bacteroidia</taxon>
        <taxon>Marinilabiliales</taxon>
        <taxon>Marinilabiliaceae</taxon>
        <taxon>Marinilabilia</taxon>
    </lineage>
</organism>
<protein>
    <submittedName>
        <fullName evidence="7">Uncharacterized protein DUF1282</fullName>
    </submittedName>
</protein>
<dbReference type="RefSeq" id="WP_106152612.1">
    <property type="nucleotide sequence ID" value="NZ_PVTS01000005.1"/>
</dbReference>
<evidence type="ECO:0000313" key="7">
    <source>
        <dbReference type="EMBL" id="RCW30846.1"/>
    </source>
</evidence>
<dbReference type="Pfam" id="PF04893">
    <property type="entry name" value="Yip1"/>
    <property type="match status" value="1"/>
</dbReference>
<keyword evidence="3 5" id="KW-1133">Transmembrane helix</keyword>
<feature type="transmembrane region" description="Helical" evidence="5">
    <location>
        <begin position="44"/>
        <end position="66"/>
    </location>
</feature>
<keyword evidence="4 5" id="KW-0472">Membrane</keyword>
<comment type="caution">
    <text evidence="7">The sequence shown here is derived from an EMBL/GenBank/DDBJ whole genome shotgun (WGS) entry which is preliminary data.</text>
</comment>
<evidence type="ECO:0000256" key="1">
    <source>
        <dbReference type="ARBA" id="ARBA00004141"/>
    </source>
</evidence>
<feature type="transmembrane region" description="Helical" evidence="5">
    <location>
        <begin position="113"/>
        <end position="133"/>
    </location>
</feature>
<evidence type="ECO:0000256" key="5">
    <source>
        <dbReference type="SAM" id="Phobius"/>
    </source>
</evidence>
<comment type="subcellular location">
    <subcellularLocation>
        <location evidence="1">Membrane</location>
        <topology evidence="1">Multi-pass membrane protein</topology>
    </subcellularLocation>
</comment>
<feature type="domain" description="Yip1" evidence="6">
    <location>
        <begin position="21"/>
        <end position="181"/>
    </location>
</feature>
<dbReference type="AlphaFoldDB" id="A0A2T0XNX7"/>
<keyword evidence="8" id="KW-1185">Reference proteome</keyword>
<dbReference type="OrthoDB" id="1120264at2"/>
<feature type="transmembrane region" description="Helical" evidence="5">
    <location>
        <begin position="168"/>
        <end position="193"/>
    </location>
</feature>
<evidence type="ECO:0000256" key="3">
    <source>
        <dbReference type="ARBA" id="ARBA00022989"/>
    </source>
</evidence>
<dbReference type="STRING" id="1168289.GCA_000259075_02688"/>
<reference evidence="7 8" key="1">
    <citation type="submission" date="2018-07" db="EMBL/GenBank/DDBJ databases">
        <title>Freshwater and sediment microbial communities from various areas in North America, analyzing microbe dynamics in response to fracking.</title>
        <authorList>
            <person name="Lamendella R."/>
        </authorList>
    </citation>
    <scope>NUCLEOTIDE SEQUENCE [LARGE SCALE GENOMIC DNA]</scope>
    <source>
        <strain evidence="7 8">160A</strain>
    </source>
</reference>
<sequence>MESKQPVNTVQMYRNLGARIKGLVVSPVAEWQKIHRESTTFNDILGNFALPLIGLVALGTFLSHMINQQAFIFEFALKKAIMIFSALFGGTFLSWFLVYRMMKYFRMVTSRELAAKLTIYSSAPLYLVSLISVLIPEFFFVHIFVFYSLYLCYIGVRGPAGPPPERQLGFALFVFVALVIVPYLLRIVLFYLITV</sequence>
<dbReference type="EMBL" id="QPIZ01000020">
    <property type="protein sequence ID" value="RCW30846.1"/>
    <property type="molecule type" value="Genomic_DNA"/>
</dbReference>
<evidence type="ECO:0000259" key="6">
    <source>
        <dbReference type="Pfam" id="PF04893"/>
    </source>
</evidence>
<dbReference type="Proteomes" id="UP000252733">
    <property type="component" value="Unassembled WGS sequence"/>
</dbReference>
<evidence type="ECO:0000256" key="4">
    <source>
        <dbReference type="ARBA" id="ARBA00023136"/>
    </source>
</evidence>